<gene>
    <name evidence="2" type="ORF">HPP92_022418</name>
</gene>
<evidence type="ECO:0000313" key="3">
    <source>
        <dbReference type="Proteomes" id="UP000639772"/>
    </source>
</evidence>
<proteinExistence type="predicted"/>
<protein>
    <submittedName>
        <fullName evidence="2">Uncharacterized protein</fullName>
    </submittedName>
</protein>
<evidence type="ECO:0000256" key="1">
    <source>
        <dbReference type="SAM" id="MobiDB-lite"/>
    </source>
</evidence>
<evidence type="ECO:0000313" key="2">
    <source>
        <dbReference type="EMBL" id="KAG0459290.1"/>
    </source>
</evidence>
<feature type="region of interest" description="Disordered" evidence="1">
    <location>
        <begin position="1"/>
        <end position="28"/>
    </location>
</feature>
<organism evidence="2 3">
    <name type="scientific">Vanilla planifolia</name>
    <name type="common">Vanilla</name>
    <dbReference type="NCBI Taxonomy" id="51239"/>
    <lineage>
        <taxon>Eukaryota</taxon>
        <taxon>Viridiplantae</taxon>
        <taxon>Streptophyta</taxon>
        <taxon>Embryophyta</taxon>
        <taxon>Tracheophyta</taxon>
        <taxon>Spermatophyta</taxon>
        <taxon>Magnoliopsida</taxon>
        <taxon>Liliopsida</taxon>
        <taxon>Asparagales</taxon>
        <taxon>Orchidaceae</taxon>
        <taxon>Vanilloideae</taxon>
        <taxon>Vanilleae</taxon>
        <taxon>Vanilla</taxon>
    </lineage>
</organism>
<accession>A0A835PS61</accession>
<dbReference type="Proteomes" id="UP000639772">
    <property type="component" value="Chromosome 12"/>
</dbReference>
<dbReference type="AlphaFoldDB" id="A0A835PS61"/>
<name>A0A835PS61_VANPL</name>
<dbReference type="EMBL" id="JADCNM010000012">
    <property type="protein sequence ID" value="KAG0459290.1"/>
    <property type="molecule type" value="Genomic_DNA"/>
</dbReference>
<reference evidence="2 3" key="1">
    <citation type="journal article" date="2020" name="Nat. Food">
        <title>A phased Vanilla planifolia genome enables genetic improvement of flavour and production.</title>
        <authorList>
            <person name="Hasing T."/>
            <person name="Tang H."/>
            <person name="Brym M."/>
            <person name="Khazi F."/>
            <person name="Huang T."/>
            <person name="Chambers A.H."/>
        </authorList>
    </citation>
    <scope>NUCLEOTIDE SEQUENCE [LARGE SCALE GENOMIC DNA]</scope>
    <source>
        <tissue evidence="2">Leaf</tissue>
    </source>
</reference>
<sequence length="76" mass="8631">MVQKRKGKSSDELFKDFSASSMKEQRRKLEKLLKDQEKASREVEKMVECMEVAVATMNAAALDELLDGDGDEEFNS</sequence>
<comment type="caution">
    <text evidence="2">The sequence shown here is derived from an EMBL/GenBank/DDBJ whole genome shotgun (WGS) entry which is preliminary data.</text>
</comment>